<gene>
    <name evidence="2" type="ORF">K0M31_000449</name>
</gene>
<evidence type="ECO:0000313" key="3">
    <source>
        <dbReference type="Proteomes" id="UP001177670"/>
    </source>
</evidence>
<proteinExistence type="predicted"/>
<keyword evidence="3" id="KW-1185">Reference proteome</keyword>
<organism evidence="2 3">
    <name type="scientific">Melipona bicolor</name>
    <dbReference type="NCBI Taxonomy" id="60889"/>
    <lineage>
        <taxon>Eukaryota</taxon>
        <taxon>Metazoa</taxon>
        <taxon>Ecdysozoa</taxon>
        <taxon>Arthropoda</taxon>
        <taxon>Hexapoda</taxon>
        <taxon>Insecta</taxon>
        <taxon>Pterygota</taxon>
        <taxon>Neoptera</taxon>
        <taxon>Endopterygota</taxon>
        <taxon>Hymenoptera</taxon>
        <taxon>Apocrita</taxon>
        <taxon>Aculeata</taxon>
        <taxon>Apoidea</taxon>
        <taxon>Anthophila</taxon>
        <taxon>Apidae</taxon>
        <taxon>Melipona</taxon>
    </lineage>
</organism>
<name>A0AA40GDV1_9HYME</name>
<evidence type="ECO:0000256" key="1">
    <source>
        <dbReference type="SAM" id="MobiDB-lite"/>
    </source>
</evidence>
<dbReference type="AlphaFoldDB" id="A0AA40GDV1"/>
<protein>
    <submittedName>
        <fullName evidence="2">Uncharacterized protein</fullName>
    </submittedName>
</protein>
<evidence type="ECO:0000313" key="2">
    <source>
        <dbReference type="EMBL" id="KAK1135877.1"/>
    </source>
</evidence>
<dbReference type="Proteomes" id="UP001177670">
    <property type="component" value="Unassembled WGS sequence"/>
</dbReference>
<comment type="caution">
    <text evidence="2">The sequence shown here is derived from an EMBL/GenBank/DDBJ whole genome shotgun (WGS) entry which is preliminary data.</text>
</comment>
<reference evidence="2" key="1">
    <citation type="submission" date="2021-10" db="EMBL/GenBank/DDBJ databases">
        <title>Melipona bicolor Genome sequencing and assembly.</title>
        <authorList>
            <person name="Araujo N.S."/>
            <person name="Arias M.C."/>
        </authorList>
    </citation>
    <scope>NUCLEOTIDE SEQUENCE</scope>
    <source>
        <strain evidence="2">USP_2M_L1-L4_2017</strain>
        <tissue evidence="2">Whole body</tissue>
    </source>
</reference>
<feature type="region of interest" description="Disordered" evidence="1">
    <location>
        <begin position="1"/>
        <end position="73"/>
    </location>
</feature>
<sequence length="73" mass="8331">MMMKELKERQQLAVQEAKRGNDKHPGEKEERGGGTVSGVRFLPPLEEEDSRLQREAPKEARVESRIQERGDTA</sequence>
<dbReference type="EMBL" id="JAHYIQ010000001">
    <property type="protein sequence ID" value="KAK1135877.1"/>
    <property type="molecule type" value="Genomic_DNA"/>
</dbReference>
<accession>A0AA40GDV1</accession>
<feature type="compositionally biased region" description="Basic and acidic residues" evidence="1">
    <location>
        <begin position="1"/>
        <end position="32"/>
    </location>
</feature>
<feature type="compositionally biased region" description="Basic and acidic residues" evidence="1">
    <location>
        <begin position="50"/>
        <end position="73"/>
    </location>
</feature>